<proteinExistence type="predicted"/>
<dbReference type="AlphaFoldDB" id="A0A9P1DG00"/>
<keyword evidence="4" id="KW-1185">Reference proteome</keyword>
<feature type="region of interest" description="Disordered" evidence="1">
    <location>
        <begin position="177"/>
        <end position="203"/>
    </location>
</feature>
<accession>A0A9P1DG00</accession>
<organism evidence="2">
    <name type="scientific">Cladocopium goreaui</name>
    <dbReference type="NCBI Taxonomy" id="2562237"/>
    <lineage>
        <taxon>Eukaryota</taxon>
        <taxon>Sar</taxon>
        <taxon>Alveolata</taxon>
        <taxon>Dinophyceae</taxon>
        <taxon>Suessiales</taxon>
        <taxon>Symbiodiniaceae</taxon>
        <taxon>Cladocopium</taxon>
    </lineage>
</organism>
<evidence type="ECO:0000313" key="2">
    <source>
        <dbReference type="EMBL" id="CAI4009789.1"/>
    </source>
</evidence>
<dbReference type="EMBL" id="CAMXCT010004635">
    <property type="protein sequence ID" value="CAI4009789.1"/>
    <property type="molecule type" value="Genomic_DNA"/>
</dbReference>
<evidence type="ECO:0000256" key="1">
    <source>
        <dbReference type="SAM" id="MobiDB-lite"/>
    </source>
</evidence>
<evidence type="ECO:0000313" key="4">
    <source>
        <dbReference type="Proteomes" id="UP001152797"/>
    </source>
</evidence>
<comment type="caution">
    <text evidence="2">The sequence shown here is derived from an EMBL/GenBank/DDBJ whole genome shotgun (WGS) entry which is preliminary data.</text>
</comment>
<dbReference type="EMBL" id="CAMXCT020004635">
    <property type="protein sequence ID" value="CAL1163164.1"/>
    <property type="molecule type" value="Genomic_DNA"/>
</dbReference>
<reference evidence="3" key="2">
    <citation type="submission" date="2024-04" db="EMBL/GenBank/DDBJ databases">
        <authorList>
            <person name="Chen Y."/>
            <person name="Shah S."/>
            <person name="Dougan E. K."/>
            <person name="Thang M."/>
            <person name="Chan C."/>
        </authorList>
    </citation>
    <scope>NUCLEOTIDE SEQUENCE [LARGE SCALE GENOMIC DNA]</scope>
</reference>
<dbReference type="Proteomes" id="UP001152797">
    <property type="component" value="Unassembled WGS sequence"/>
</dbReference>
<gene>
    <name evidence="2" type="ORF">C1SCF055_LOCUS35121</name>
</gene>
<name>A0A9P1DG00_9DINO</name>
<sequence>MGLQEGKQSLPFCYFLTWCAMKDAEDLQAELEWGSSRPESRWKLNASSRSDPRLGDVVDGNTVWEAMMTLIASVNLVMSHRDRRWLTPLELLSTQGFTIDVKHSYGKAVNSFSLRRLHEERGFAMSIPKSSRRAMCHQAGNSMHVTISGMAFMYILTQIMMDPHVMSLQAFARRRDVSLTPTSKPMSPKADKKRKRQEDEQPT</sequence>
<evidence type="ECO:0000313" key="3">
    <source>
        <dbReference type="EMBL" id="CAL1163164.1"/>
    </source>
</evidence>
<reference evidence="2" key="1">
    <citation type="submission" date="2022-10" db="EMBL/GenBank/DDBJ databases">
        <authorList>
            <person name="Chen Y."/>
            <person name="Dougan E. K."/>
            <person name="Chan C."/>
            <person name="Rhodes N."/>
            <person name="Thang M."/>
        </authorList>
    </citation>
    <scope>NUCLEOTIDE SEQUENCE</scope>
</reference>
<protein>
    <submittedName>
        <fullName evidence="2">Uncharacterized protein</fullName>
    </submittedName>
</protein>
<dbReference type="EMBL" id="CAMXCT030004635">
    <property type="protein sequence ID" value="CAL4797101.1"/>
    <property type="molecule type" value="Genomic_DNA"/>
</dbReference>